<dbReference type="Proteomes" id="UP000691718">
    <property type="component" value="Unassembled WGS sequence"/>
</dbReference>
<evidence type="ECO:0000313" key="1">
    <source>
        <dbReference type="EMBL" id="CAG4952562.1"/>
    </source>
</evidence>
<proteinExistence type="predicted"/>
<sequence>MSNALLSTAMNHNIIIEQKFLEVGHTQMEADTMHSTIERVLKNKDINVPAEYVGVCRSGRKKPKPCDVTYLGHKYFKNFNDSDPKVTNIRALRYTPSGEIYFKLRFPDEWQTIPQRKSSNVVPLLFTQLRNLHATGRKITAGKFEDL</sequence>
<protein>
    <submittedName>
        <fullName evidence="1">(apollo) hypothetical protein</fullName>
    </submittedName>
</protein>
<gene>
    <name evidence="1" type="ORF">PAPOLLO_LOCUS4649</name>
</gene>
<comment type="caution">
    <text evidence="1">The sequence shown here is derived from an EMBL/GenBank/DDBJ whole genome shotgun (WGS) entry which is preliminary data.</text>
</comment>
<reference evidence="1" key="1">
    <citation type="submission" date="2021-04" db="EMBL/GenBank/DDBJ databases">
        <authorList>
            <person name="Tunstrom K."/>
        </authorList>
    </citation>
    <scope>NUCLEOTIDE SEQUENCE</scope>
</reference>
<dbReference type="OrthoDB" id="7367179at2759"/>
<accession>A0A8S3WC73</accession>
<name>A0A8S3WC73_PARAO</name>
<dbReference type="AlphaFoldDB" id="A0A8S3WC73"/>
<keyword evidence="2" id="KW-1185">Reference proteome</keyword>
<dbReference type="EMBL" id="CAJQZP010000287">
    <property type="protein sequence ID" value="CAG4952562.1"/>
    <property type="molecule type" value="Genomic_DNA"/>
</dbReference>
<organism evidence="1 2">
    <name type="scientific">Parnassius apollo</name>
    <name type="common">Apollo butterfly</name>
    <name type="synonym">Papilio apollo</name>
    <dbReference type="NCBI Taxonomy" id="110799"/>
    <lineage>
        <taxon>Eukaryota</taxon>
        <taxon>Metazoa</taxon>
        <taxon>Ecdysozoa</taxon>
        <taxon>Arthropoda</taxon>
        <taxon>Hexapoda</taxon>
        <taxon>Insecta</taxon>
        <taxon>Pterygota</taxon>
        <taxon>Neoptera</taxon>
        <taxon>Endopterygota</taxon>
        <taxon>Lepidoptera</taxon>
        <taxon>Glossata</taxon>
        <taxon>Ditrysia</taxon>
        <taxon>Papilionoidea</taxon>
        <taxon>Papilionidae</taxon>
        <taxon>Parnassiinae</taxon>
        <taxon>Parnassini</taxon>
        <taxon>Parnassius</taxon>
        <taxon>Parnassius</taxon>
    </lineage>
</organism>
<evidence type="ECO:0000313" key="2">
    <source>
        <dbReference type="Proteomes" id="UP000691718"/>
    </source>
</evidence>